<feature type="transmembrane region" description="Helical" evidence="1">
    <location>
        <begin position="12"/>
        <end position="30"/>
    </location>
</feature>
<evidence type="ECO:0000313" key="2">
    <source>
        <dbReference type="EMBL" id="OGY09482.1"/>
    </source>
</evidence>
<dbReference type="STRING" id="1797513.A2782_04315"/>
<keyword evidence="1" id="KW-1133">Transmembrane helix</keyword>
<keyword evidence="1" id="KW-0472">Membrane</keyword>
<dbReference type="EMBL" id="MHBW01000009">
    <property type="protein sequence ID" value="OGY09482.1"/>
    <property type="molecule type" value="Genomic_DNA"/>
</dbReference>
<organism evidence="2 3">
    <name type="scientific">Candidatus Blackburnbacteria bacterium RIFCSPHIGHO2_01_FULL_43_15b</name>
    <dbReference type="NCBI Taxonomy" id="1797513"/>
    <lineage>
        <taxon>Bacteria</taxon>
        <taxon>Candidatus Blackburniibacteriota</taxon>
    </lineage>
</organism>
<protein>
    <submittedName>
        <fullName evidence="2">Uncharacterized protein</fullName>
    </submittedName>
</protein>
<reference evidence="2 3" key="1">
    <citation type="journal article" date="2016" name="Nat. Commun.">
        <title>Thousands of microbial genomes shed light on interconnected biogeochemical processes in an aquifer system.</title>
        <authorList>
            <person name="Anantharaman K."/>
            <person name="Brown C.T."/>
            <person name="Hug L.A."/>
            <person name="Sharon I."/>
            <person name="Castelle C.J."/>
            <person name="Probst A.J."/>
            <person name="Thomas B.C."/>
            <person name="Singh A."/>
            <person name="Wilkins M.J."/>
            <person name="Karaoz U."/>
            <person name="Brodie E.L."/>
            <person name="Williams K.H."/>
            <person name="Hubbard S.S."/>
            <person name="Banfield J.F."/>
        </authorList>
    </citation>
    <scope>NUCLEOTIDE SEQUENCE [LARGE SCALE GENOMIC DNA]</scope>
</reference>
<comment type="caution">
    <text evidence="2">The sequence shown here is derived from an EMBL/GenBank/DDBJ whole genome shotgun (WGS) entry which is preliminary data.</text>
</comment>
<name>A0A1G1V265_9BACT</name>
<accession>A0A1G1V265</accession>
<evidence type="ECO:0000256" key="1">
    <source>
        <dbReference type="SAM" id="Phobius"/>
    </source>
</evidence>
<keyword evidence="1" id="KW-0812">Transmembrane</keyword>
<dbReference type="AlphaFoldDB" id="A0A1G1V265"/>
<gene>
    <name evidence="2" type="ORF">A2782_04315</name>
</gene>
<sequence>MSRTSSQRGFAPILILILIAVAGIVGYVLIPKPGGVEYIKRQLTWPRPTPTPTPPPGCYYHQVECFTTPCDPILVCPTPTDKIDEAANWKVYRNTTIGFSLKYPSDYLDLVKPPGESVSGKETNDILIFENSGKSFLLSMFPFPGNLDELIKLHKANRYDKTFPYNVGDYSLIEAKNSFKVGGKDAVWYVTHNPVNKGEDGFEAWFTGNGYGFILDVQAQSELGNLQEIPVVRISPELIKSILSTFTFTQ</sequence>
<evidence type="ECO:0000313" key="3">
    <source>
        <dbReference type="Proteomes" id="UP000177967"/>
    </source>
</evidence>
<dbReference type="Proteomes" id="UP000177967">
    <property type="component" value="Unassembled WGS sequence"/>
</dbReference>
<proteinExistence type="predicted"/>